<keyword evidence="2" id="KW-1133">Transmembrane helix</keyword>
<feature type="transmembrane region" description="Helical" evidence="2">
    <location>
        <begin position="41"/>
        <end position="65"/>
    </location>
</feature>
<sequence length="425" mass="44725">MSQTSPVEQPQALSPTKPEKSEASHQDQSAAERRRLRRMSILGVVAVVLIGLNLRAGISSAAALFHDMQLFLGYGPFVAALLPSIPTLVFAVAGATTSGVVRRMGIERTILLALALLTAGLAVRGIPSVGVLMLGTVLAMCGLALCNVTMPSFIRQNYSHKTSTMTGVYTITMSIGATAASSLSVPLARQLDSPLLGLAAWSILGVVGILVFLPIVLSAKRQTTSTDQERVSPWALLKTSKGLMITGFFLAQALFVYAIISWLSIILISRGMTPEAAGVMLGLMQIVSVPASILLLTLANRPGRLRTAMNICALAAMAGVLCLLYLPLSLAFIGPVLIGIQFAVFPLILVVISRSGKNAAETTAMSTISQSLGYLFSTIGPFGMGLLYAATNGWTLSLWLLAGVAFLQLLLGIGLTPKFPGRKTA</sequence>
<feature type="transmembrane region" description="Helical" evidence="2">
    <location>
        <begin position="166"/>
        <end position="188"/>
    </location>
</feature>
<feature type="compositionally biased region" description="Basic and acidic residues" evidence="1">
    <location>
        <begin position="17"/>
        <end position="30"/>
    </location>
</feature>
<keyword evidence="4" id="KW-1185">Reference proteome</keyword>
<feature type="transmembrane region" description="Helical" evidence="2">
    <location>
        <begin position="132"/>
        <end position="154"/>
    </location>
</feature>
<dbReference type="Gene3D" id="1.20.1250.20">
    <property type="entry name" value="MFS general substrate transporter like domains"/>
    <property type="match status" value="2"/>
</dbReference>
<organism evidence="3 4">
    <name type="scientific">Paeniglutamicibacter cryotolerans</name>
    <dbReference type="NCBI Taxonomy" id="670079"/>
    <lineage>
        <taxon>Bacteria</taxon>
        <taxon>Bacillati</taxon>
        <taxon>Actinomycetota</taxon>
        <taxon>Actinomycetes</taxon>
        <taxon>Micrococcales</taxon>
        <taxon>Micrococcaceae</taxon>
        <taxon>Paeniglutamicibacter</taxon>
    </lineage>
</organism>
<comment type="caution">
    <text evidence="3">The sequence shown here is derived from an EMBL/GenBank/DDBJ whole genome shotgun (WGS) entry which is preliminary data.</text>
</comment>
<feature type="region of interest" description="Disordered" evidence="1">
    <location>
        <begin position="1"/>
        <end position="30"/>
    </location>
</feature>
<keyword evidence="2" id="KW-0812">Transmembrane</keyword>
<feature type="transmembrane region" description="Helical" evidence="2">
    <location>
        <begin position="194"/>
        <end position="217"/>
    </location>
</feature>
<proteinExistence type="predicted"/>
<dbReference type="Proteomes" id="UP000523000">
    <property type="component" value="Unassembled WGS sequence"/>
</dbReference>
<keyword evidence="2" id="KW-0472">Membrane</keyword>
<protein>
    <submittedName>
        <fullName evidence="3">CP family cyanate transporter-like MFS transporter</fullName>
    </submittedName>
</protein>
<dbReference type="InterPro" id="IPR036259">
    <property type="entry name" value="MFS_trans_sf"/>
</dbReference>
<feature type="transmembrane region" description="Helical" evidence="2">
    <location>
        <begin position="332"/>
        <end position="352"/>
    </location>
</feature>
<dbReference type="RefSeq" id="WP_183510039.1">
    <property type="nucleotide sequence ID" value="NZ_BAABGK010000036.1"/>
</dbReference>
<dbReference type="InterPro" id="IPR011701">
    <property type="entry name" value="MFS"/>
</dbReference>
<dbReference type="GO" id="GO:0022857">
    <property type="term" value="F:transmembrane transporter activity"/>
    <property type="evidence" value="ECO:0007669"/>
    <property type="project" value="InterPro"/>
</dbReference>
<evidence type="ECO:0000313" key="4">
    <source>
        <dbReference type="Proteomes" id="UP000523000"/>
    </source>
</evidence>
<dbReference type="EMBL" id="JACHVS010000001">
    <property type="protein sequence ID" value="MBB2994699.1"/>
    <property type="molecule type" value="Genomic_DNA"/>
</dbReference>
<feature type="transmembrane region" description="Helical" evidence="2">
    <location>
        <begin position="396"/>
        <end position="415"/>
    </location>
</feature>
<accession>A0A839QEX8</accession>
<gene>
    <name evidence="3" type="ORF">E9229_000890</name>
</gene>
<evidence type="ECO:0000256" key="1">
    <source>
        <dbReference type="SAM" id="MobiDB-lite"/>
    </source>
</evidence>
<dbReference type="SUPFAM" id="SSF103473">
    <property type="entry name" value="MFS general substrate transporter"/>
    <property type="match status" value="1"/>
</dbReference>
<evidence type="ECO:0000313" key="3">
    <source>
        <dbReference type="EMBL" id="MBB2994699.1"/>
    </source>
</evidence>
<dbReference type="PANTHER" id="PTHR23523">
    <property type="match status" value="1"/>
</dbReference>
<feature type="transmembrane region" description="Helical" evidence="2">
    <location>
        <begin position="77"/>
        <end position="97"/>
    </location>
</feature>
<dbReference type="Pfam" id="PF07690">
    <property type="entry name" value="MFS_1"/>
    <property type="match status" value="1"/>
</dbReference>
<name>A0A839QEX8_9MICC</name>
<feature type="transmembrane region" description="Helical" evidence="2">
    <location>
        <begin position="372"/>
        <end position="390"/>
    </location>
</feature>
<dbReference type="AlphaFoldDB" id="A0A839QEX8"/>
<feature type="transmembrane region" description="Helical" evidence="2">
    <location>
        <begin position="109"/>
        <end position="126"/>
    </location>
</feature>
<feature type="transmembrane region" description="Helical" evidence="2">
    <location>
        <begin position="308"/>
        <end position="326"/>
    </location>
</feature>
<feature type="transmembrane region" description="Helical" evidence="2">
    <location>
        <begin position="276"/>
        <end position="296"/>
    </location>
</feature>
<reference evidence="3 4" key="1">
    <citation type="submission" date="2020-08" db="EMBL/GenBank/DDBJ databases">
        <title>Sequencing the genomes of 1000 actinobacteria strains.</title>
        <authorList>
            <person name="Klenk H.-P."/>
        </authorList>
    </citation>
    <scope>NUCLEOTIDE SEQUENCE [LARGE SCALE GENOMIC DNA]</scope>
    <source>
        <strain evidence="3 4">DSM 22826</strain>
    </source>
</reference>
<dbReference type="InterPro" id="IPR052524">
    <property type="entry name" value="MFS_Cyanate_Porter"/>
</dbReference>
<feature type="compositionally biased region" description="Polar residues" evidence="1">
    <location>
        <begin position="1"/>
        <end position="14"/>
    </location>
</feature>
<dbReference type="PANTHER" id="PTHR23523:SF2">
    <property type="entry name" value="2-NITROIMIDAZOLE TRANSPORTER"/>
    <property type="match status" value="1"/>
</dbReference>
<feature type="transmembrane region" description="Helical" evidence="2">
    <location>
        <begin position="248"/>
        <end position="270"/>
    </location>
</feature>
<evidence type="ECO:0000256" key="2">
    <source>
        <dbReference type="SAM" id="Phobius"/>
    </source>
</evidence>